<keyword evidence="2" id="KW-1185">Reference proteome</keyword>
<accession>A0AA87ZHR6</accession>
<evidence type="ECO:0000313" key="1">
    <source>
        <dbReference type="EMBL" id="GMN34882.1"/>
    </source>
</evidence>
<gene>
    <name evidence="1" type="ORF">TIFTF001_004946</name>
</gene>
<dbReference type="EMBL" id="BTGU01000005">
    <property type="protein sequence ID" value="GMN34882.1"/>
    <property type="molecule type" value="Genomic_DNA"/>
</dbReference>
<name>A0AA87ZHR6_FICCA</name>
<sequence>MDGNNQKRKEKAKNTWVQEWQSLEEERKDSIYLGGGTWALGRQSSRENGCIGVETSIVKTGRNCVRDDNRQKRAYSVRDQMISDSFEYNRYDRI</sequence>
<dbReference type="AlphaFoldDB" id="A0AA87ZHR6"/>
<comment type="caution">
    <text evidence="1">The sequence shown here is derived from an EMBL/GenBank/DDBJ whole genome shotgun (WGS) entry which is preliminary data.</text>
</comment>
<dbReference type="Proteomes" id="UP001187192">
    <property type="component" value="Unassembled WGS sequence"/>
</dbReference>
<evidence type="ECO:0000313" key="2">
    <source>
        <dbReference type="Proteomes" id="UP001187192"/>
    </source>
</evidence>
<proteinExistence type="predicted"/>
<protein>
    <submittedName>
        <fullName evidence="1">Uncharacterized protein</fullName>
    </submittedName>
</protein>
<reference evidence="1" key="1">
    <citation type="submission" date="2023-07" db="EMBL/GenBank/DDBJ databases">
        <title>draft genome sequence of fig (Ficus carica).</title>
        <authorList>
            <person name="Takahashi T."/>
            <person name="Nishimura K."/>
        </authorList>
    </citation>
    <scope>NUCLEOTIDE SEQUENCE</scope>
</reference>
<organism evidence="1 2">
    <name type="scientific">Ficus carica</name>
    <name type="common">Common fig</name>
    <dbReference type="NCBI Taxonomy" id="3494"/>
    <lineage>
        <taxon>Eukaryota</taxon>
        <taxon>Viridiplantae</taxon>
        <taxon>Streptophyta</taxon>
        <taxon>Embryophyta</taxon>
        <taxon>Tracheophyta</taxon>
        <taxon>Spermatophyta</taxon>
        <taxon>Magnoliopsida</taxon>
        <taxon>eudicotyledons</taxon>
        <taxon>Gunneridae</taxon>
        <taxon>Pentapetalae</taxon>
        <taxon>rosids</taxon>
        <taxon>fabids</taxon>
        <taxon>Rosales</taxon>
        <taxon>Moraceae</taxon>
        <taxon>Ficeae</taxon>
        <taxon>Ficus</taxon>
    </lineage>
</organism>